<dbReference type="GO" id="GO:0006351">
    <property type="term" value="P:DNA-templated transcription"/>
    <property type="evidence" value="ECO:0007669"/>
    <property type="project" value="InterPro"/>
</dbReference>
<feature type="region of interest" description="Disordered" evidence="3">
    <location>
        <begin position="71"/>
        <end position="102"/>
    </location>
</feature>
<dbReference type="PANTHER" id="PTHR31668:SF19">
    <property type="entry name" value="ZN(2)-C6 FUNGAL-TYPE DOMAIN-CONTAINING PROTEIN-RELATED"/>
    <property type="match status" value="1"/>
</dbReference>
<evidence type="ECO:0000256" key="1">
    <source>
        <dbReference type="ARBA" id="ARBA00022723"/>
    </source>
</evidence>
<keyword evidence="1" id="KW-0479">Metal-binding</keyword>
<dbReference type="PANTHER" id="PTHR31668">
    <property type="entry name" value="GLUCOSE TRANSPORT TRANSCRIPTION REGULATOR RGT1-RELATED-RELATED"/>
    <property type="match status" value="1"/>
</dbReference>
<gene>
    <name evidence="5" type="ORF">B0T10DRAFT_586293</name>
</gene>
<name>A0A9P8VV71_9HYPO</name>
<dbReference type="GO" id="GO:0000981">
    <property type="term" value="F:DNA-binding transcription factor activity, RNA polymerase II-specific"/>
    <property type="evidence" value="ECO:0007669"/>
    <property type="project" value="InterPro"/>
</dbReference>
<feature type="domain" description="Zn(2)-C6 fungal-type" evidence="4">
    <location>
        <begin position="11"/>
        <end position="40"/>
    </location>
</feature>
<dbReference type="SMART" id="SM00906">
    <property type="entry name" value="Fungal_trans"/>
    <property type="match status" value="1"/>
</dbReference>
<evidence type="ECO:0000259" key="4">
    <source>
        <dbReference type="PROSITE" id="PS50048"/>
    </source>
</evidence>
<dbReference type="GO" id="GO:0003677">
    <property type="term" value="F:DNA binding"/>
    <property type="evidence" value="ECO:0007669"/>
    <property type="project" value="InterPro"/>
</dbReference>
<dbReference type="GO" id="GO:0008270">
    <property type="term" value="F:zinc ion binding"/>
    <property type="evidence" value="ECO:0007669"/>
    <property type="project" value="InterPro"/>
</dbReference>
<dbReference type="CDD" id="cd00067">
    <property type="entry name" value="GAL4"/>
    <property type="match status" value="1"/>
</dbReference>
<dbReference type="Pfam" id="PF00172">
    <property type="entry name" value="Zn_clus"/>
    <property type="match status" value="1"/>
</dbReference>
<sequence length="581" mass="65018">MRGDGQSPKQACDNCRCRKIKCDRASPCNHCVASSLQCRYLHVIRRKGPKRGVGRRLAQLRMGLTEMDKDYLEITTPSTPPGFNGSDRSRSRRSPPPIILSNYPTSLDTTPIDAARETQQLSLSLVAHVQAFLRHMFPIMPVVNGDEILADAVRLDELTPSRYALIVSLCAATRVQLQLDKIKEETENLPSVDIPSTPQVTGEMLLSMAEMSLSQYSIIDDYSLDSILTSFFLFAGYGNLDNARRAWFYLNQSITLAQALSLTSEEGYCGLSGSEREARRRLFWLLFVTERTFALQHRRPVMLRNRVAKPQIVDSECPAVMHDFVNHIHLFDLLPYSLYEWHPESEGGQQPKDNSLTHTIHSKLCSLQPENSIIESQRFDTLLTQQWLRVSMWRLAFGKKPLFAHNRGLLMPLGIPLDAGKVVMKALDSVGHTSKDCHGIGMEQKLFDIGTSLVDSALIPASSHPSWEVGPRDLLCAVIKALSKVRGCQSHLLPQLMKHSEEFLGNTNPTAHINIQWAPSDVSTGLDTTECPVADEPPRQTDDSVDASNWTLMDEFITWDPADASLLFPSGELDILEEPVD</sequence>
<keyword evidence="6" id="KW-1185">Reference proteome</keyword>
<proteinExistence type="predicted"/>
<dbReference type="PROSITE" id="PS50048">
    <property type="entry name" value="ZN2_CY6_FUNGAL_2"/>
    <property type="match status" value="1"/>
</dbReference>
<dbReference type="InterPro" id="IPR007219">
    <property type="entry name" value="XnlR_reg_dom"/>
</dbReference>
<organism evidence="5 6">
    <name type="scientific">Thelonectria olida</name>
    <dbReference type="NCBI Taxonomy" id="1576542"/>
    <lineage>
        <taxon>Eukaryota</taxon>
        <taxon>Fungi</taxon>
        <taxon>Dikarya</taxon>
        <taxon>Ascomycota</taxon>
        <taxon>Pezizomycotina</taxon>
        <taxon>Sordariomycetes</taxon>
        <taxon>Hypocreomycetidae</taxon>
        <taxon>Hypocreales</taxon>
        <taxon>Nectriaceae</taxon>
        <taxon>Thelonectria</taxon>
    </lineage>
</organism>
<accession>A0A9P8VV71</accession>
<evidence type="ECO:0000313" key="5">
    <source>
        <dbReference type="EMBL" id="KAH6874366.1"/>
    </source>
</evidence>
<dbReference type="PROSITE" id="PS00463">
    <property type="entry name" value="ZN2_CY6_FUNGAL_1"/>
    <property type="match status" value="1"/>
</dbReference>
<dbReference type="EMBL" id="JAGPYM010000039">
    <property type="protein sequence ID" value="KAH6874366.1"/>
    <property type="molecule type" value="Genomic_DNA"/>
</dbReference>
<comment type="caution">
    <text evidence="5">The sequence shown here is derived from an EMBL/GenBank/DDBJ whole genome shotgun (WGS) entry which is preliminary data.</text>
</comment>
<evidence type="ECO:0000256" key="2">
    <source>
        <dbReference type="ARBA" id="ARBA00023242"/>
    </source>
</evidence>
<dbReference type="Gene3D" id="4.10.240.10">
    <property type="entry name" value="Zn(2)-C6 fungal-type DNA-binding domain"/>
    <property type="match status" value="1"/>
</dbReference>
<reference evidence="5 6" key="1">
    <citation type="journal article" date="2021" name="Nat. Commun.">
        <title>Genetic determinants of endophytism in the Arabidopsis root mycobiome.</title>
        <authorList>
            <person name="Mesny F."/>
            <person name="Miyauchi S."/>
            <person name="Thiergart T."/>
            <person name="Pickel B."/>
            <person name="Atanasova L."/>
            <person name="Karlsson M."/>
            <person name="Huettel B."/>
            <person name="Barry K.W."/>
            <person name="Haridas S."/>
            <person name="Chen C."/>
            <person name="Bauer D."/>
            <person name="Andreopoulos W."/>
            <person name="Pangilinan J."/>
            <person name="LaButti K."/>
            <person name="Riley R."/>
            <person name="Lipzen A."/>
            <person name="Clum A."/>
            <person name="Drula E."/>
            <person name="Henrissat B."/>
            <person name="Kohler A."/>
            <person name="Grigoriev I.V."/>
            <person name="Martin F.M."/>
            <person name="Hacquard S."/>
        </authorList>
    </citation>
    <scope>NUCLEOTIDE SEQUENCE [LARGE SCALE GENOMIC DNA]</scope>
    <source>
        <strain evidence="5 6">MPI-CAGE-CH-0241</strain>
    </source>
</reference>
<evidence type="ECO:0000256" key="3">
    <source>
        <dbReference type="SAM" id="MobiDB-lite"/>
    </source>
</evidence>
<dbReference type="SUPFAM" id="SSF57701">
    <property type="entry name" value="Zn2/Cys6 DNA-binding domain"/>
    <property type="match status" value="1"/>
</dbReference>
<dbReference type="InterPro" id="IPR001138">
    <property type="entry name" value="Zn2Cys6_DnaBD"/>
</dbReference>
<dbReference type="AlphaFoldDB" id="A0A9P8VV71"/>
<dbReference type="SMART" id="SM00066">
    <property type="entry name" value="GAL4"/>
    <property type="match status" value="1"/>
</dbReference>
<keyword evidence="2" id="KW-0539">Nucleus</keyword>
<dbReference type="Pfam" id="PF04082">
    <property type="entry name" value="Fungal_trans"/>
    <property type="match status" value="1"/>
</dbReference>
<dbReference type="InterPro" id="IPR036864">
    <property type="entry name" value="Zn2-C6_fun-type_DNA-bd_sf"/>
</dbReference>
<dbReference type="CDD" id="cd12148">
    <property type="entry name" value="fungal_TF_MHR"/>
    <property type="match status" value="1"/>
</dbReference>
<evidence type="ECO:0000313" key="6">
    <source>
        <dbReference type="Proteomes" id="UP000777438"/>
    </source>
</evidence>
<dbReference type="OrthoDB" id="4132249at2759"/>
<protein>
    <recommendedName>
        <fullName evidence="4">Zn(2)-C6 fungal-type domain-containing protein</fullName>
    </recommendedName>
</protein>
<dbReference type="InterPro" id="IPR050797">
    <property type="entry name" value="Carb_Metab_Trans_Reg"/>
</dbReference>
<dbReference type="Proteomes" id="UP000777438">
    <property type="component" value="Unassembled WGS sequence"/>
</dbReference>